<evidence type="ECO:0000313" key="1">
    <source>
        <dbReference type="EMBL" id="KAJ8963475.1"/>
    </source>
</evidence>
<keyword evidence="2" id="KW-1185">Reference proteome</keyword>
<dbReference type="PANTHER" id="PTHR31434:SF2">
    <property type="entry name" value="S PHASE CYCLIN A-ASSOCIATED PROTEIN IN THE ENDOPLASMIC RETICULUM"/>
    <property type="match status" value="1"/>
</dbReference>
<accession>A0AAV8ZHN4</accession>
<proteinExistence type="predicted"/>
<name>A0AAV8ZHN4_9CUCU</name>
<protein>
    <submittedName>
        <fullName evidence="1">Uncharacterized protein</fullName>
    </submittedName>
</protein>
<dbReference type="AlphaFoldDB" id="A0AAV8ZHN4"/>
<gene>
    <name evidence="1" type="ORF">NQ318_018958</name>
</gene>
<comment type="caution">
    <text evidence="1">The sequence shown here is derived from an EMBL/GenBank/DDBJ whole genome shotgun (WGS) entry which is preliminary data.</text>
</comment>
<dbReference type="PANTHER" id="PTHR31434">
    <property type="entry name" value="S PHASE CYCLIN A-ASSOCIATED PROTEIN IN THE ENDOPLASMIC RETICULUM"/>
    <property type="match status" value="1"/>
</dbReference>
<organism evidence="1 2">
    <name type="scientific">Aromia moschata</name>
    <dbReference type="NCBI Taxonomy" id="1265417"/>
    <lineage>
        <taxon>Eukaryota</taxon>
        <taxon>Metazoa</taxon>
        <taxon>Ecdysozoa</taxon>
        <taxon>Arthropoda</taxon>
        <taxon>Hexapoda</taxon>
        <taxon>Insecta</taxon>
        <taxon>Pterygota</taxon>
        <taxon>Neoptera</taxon>
        <taxon>Endopterygota</taxon>
        <taxon>Coleoptera</taxon>
        <taxon>Polyphaga</taxon>
        <taxon>Cucujiformia</taxon>
        <taxon>Chrysomeloidea</taxon>
        <taxon>Cerambycidae</taxon>
        <taxon>Cerambycinae</taxon>
        <taxon>Callichromatini</taxon>
        <taxon>Aromia</taxon>
    </lineage>
</organism>
<reference evidence="1" key="1">
    <citation type="journal article" date="2023" name="Insect Mol. Biol.">
        <title>Genome sequencing provides insights into the evolution of gene families encoding plant cell wall-degrading enzymes in longhorned beetles.</title>
        <authorList>
            <person name="Shin N.R."/>
            <person name="Okamura Y."/>
            <person name="Kirsch R."/>
            <person name="Pauchet Y."/>
        </authorList>
    </citation>
    <scope>NUCLEOTIDE SEQUENCE</scope>
    <source>
        <strain evidence="1">AMC_N1</strain>
    </source>
</reference>
<sequence>MLLISGQPPSVLQQLCSLPFPYFSVEALSGVLYPTLLACCARNPQTTSILEQELSYDLLEEFRNSDTGKQHRLVKLLSKKSLI</sequence>
<dbReference type="EMBL" id="JAPWTK010000001">
    <property type="protein sequence ID" value="KAJ8963475.1"/>
    <property type="molecule type" value="Genomic_DNA"/>
</dbReference>
<evidence type="ECO:0000313" key="2">
    <source>
        <dbReference type="Proteomes" id="UP001162162"/>
    </source>
</evidence>
<dbReference type="Proteomes" id="UP001162162">
    <property type="component" value="Unassembled WGS sequence"/>
</dbReference>